<gene>
    <name evidence="5" type="ORF">SAMN05421788_10254</name>
</gene>
<dbReference type="STRING" id="477680.SAMN05421788_10254"/>
<dbReference type="GO" id="GO:0003700">
    <property type="term" value="F:DNA-binding transcription factor activity"/>
    <property type="evidence" value="ECO:0007669"/>
    <property type="project" value="InterPro"/>
</dbReference>
<reference evidence="6" key="1">
    <citation type="submission" date="2017-01" db="EMBL/GenBank/DDBJ databases">
        <authorList>
            <person name="Varghese N."/>
            <person name="Submissions S."/>
        </authorList>
    </citation>
    <scope>NUCLEOTIDE SEQUENCE [LARGE SCALE GENOMIC DNA]</scope>
    <source>
        <strain evidence="6">DSM 21054</strain>
    </source>
</reference>
<dbReference type="Proteomes" id="UP000186917">
    <property type="component" value="Unassembled WGS sequence"/>
</dbReference>
<evidence type="ECO:0000256" key="2">
    <source>
        <dbReference type="ARBA" id="ARBA00023125"/>
    </source>
</evidence>
<keyword evidence="6" id="KW-1185">Reference proteome</keyword>
<accession>A0A1N7MZP1</accession>
<proteinExistence type="predicted"/>
<evidence type="ECO:0000256" key="3">
    <source>
        <dbReference type="ARBA" id="ARBA00023163"/>
    </source>
</evidence>
<evidence type="ECO:0000313" key="5">
    <source>
        <dbReference type="EMBL" id="SIS91349.1"/>
    </source>
</evidence>
<sequence>MKEKEPVSQLEQALLYIRNLDSCPPSYLYDAARKDFFEVLWLQEEFPLHQTTPELAAVKGQWIYLMPPYRVHQLNKAGKKGILFSFKRELLEEGDKEFALDVFRTFNMSGEFTCMRLTANMVERLNKVYELLEAEYRDNSGNLTMIKSLLKVFLLHLIMMKKEELTALDINQKRAYEFLMLLEDHYIDERNMQFYADKLSLSTKRLNQVLKEVLNETSVQLLHDRLILEAKRQIIHSENSIKEIAWLLGFKDRPYFSRFFKVHTGQTPEAFQKQVKHHIDTLLNTLVS</sequence>
<name>A0A1N7MZP1_9BACT</name>
<keyword evidence="3" id="KW-0804">Transcription</keyword>
<dbReference type="Pfam" id="PF12833">
    <property type="entry name" value="HTH_18"/>
    <property type="match status" value="1"/>
</dbReference>
<dbReference type="SUPFAM" id="SSF46689">
    <property type="entry name" value="Homeodomain-like"/>
    <property type="match status" value="1"/>
</dbReference>
<dbReference type="GO" id="GO:0043565">
    <property type="term" value="F:sequence-specific DNA binding"/>
    <property type="evidence" value="ECO:0007669"/>
    <property type="project" value="InterPro"/>
</dbReference>
<evidence type="ECO:0000256" key="1">
    <source>
        <dbReference type="ARBA" id="ARBA00023015"/>
    </source>
</evidence>
<feature type="domain" description="HTH araC/xylS-type" evidence="4">
    <location>
        <begin position="176"/>
        <end position="274"/>
    </location>
</feature>
<evidence type="ECO:0000259" key="4">
    <source>
        <dbReference type="PROSITE" id="PS01124"/>
    </source>
</evidence>
<dbReference type="PANTHER" id="PTHR43280:SF32">
    <property type="entry name" value="TRANSCRIPTIONAL REGULATORY PROTEIN"/>
    <property type="match status" value="1"/>
</dbReference>
<keyword evidence="2 5" id="KW-0238">DNA-binding</keyword>
<evidence type="ECO:0000313" key="6">
    <source>
        <dbReference type="Proteomes" id="UP000186917"/>
    </source>
</evidence>
<dbReference type="OrthoDB" id="1096411at2"/>
<dbReference type="SMART" id="SM00342">
    <property type="entry name" value="HTH_ARAC"/>
    <property type="match status" value="1"/>
</dbReference>
<protein>
    <submittedName>
        <fullName evidence="5">AraC-type DNA-binding protein</fullName>
    </submittedName>
</protein>
<keyword evidence="1" id="KW-0805">Transcription regulation</keyword>
<organism evidence="5 6">
    <name type="scientific">Filimonas lacunae</name>
    <dbReference type="NCBI Taxonomy" id="477680"/>
    <lineage>
        <taxon>Bacteria</taxon>
        <taxon>Pseudomonadati</taxon>
        <taxon>Bacteroidota</taxon>
        <taxon>Chitinophagia</taxon>
        <taxon>Chitinophagales</taxon>
        <taxon>Chitinophagaceae</taxon>
        <taxon>Filimonas</taxon>
    </lineage>
</organism>
<dbReference type="RefSeq" id="WP_076378423.1">
    <property type="nucleotide sequence ID" value="NZ_AP017422.1"/>
</dbReference>
<dbReference type="EMBL" id="FTOR01000002">
    <property type="protein sequence ID" value="SIS91349.1"/>
    <property type="molecule type" value="Genomic_DNA"/>
</dbReference>
<dbReference type="PANTHER" id="PTHR43280">
    <property type="entry name" value="ARAC-FAMILY TRANSCRIPTIONAL REGULATOR"/>
    <property type="match status" value="1"/>
</dbReference>
<dbReference type="Gene3D" id="1.10.10.60">
    <property type="entry name" value="Homeodomain-like"/>
    <property type="match status" value="1"/>
</dbReference>
<dbReference type="AlphaFoldDB" id="A0A1N7MZP1"/>
<dbReference type="PROSITE" id="PS01124">
    <property type="entry name" value="HTH_ARAC_FAMILY_2"/>
    <property type="match status" value="1"/>
</dbReference>
<dbReference type="InterPro" id="IPR009057">
    <property type="entry name" value="Homeodomain-like_sf"/>
</dbReference>
<dbReference type="InterPro" id="IPR018060">
    <property type="entry name" value="HTH_AraC"/>
</dbReference>